<reference evidence="1 2" key="1">
    <citation type="submission" date="2015-01" db="EMBL/GenBank/DDBJ databases">
        <title>Evolution of Trichinella species and genotypes.</title>
        <authorList>
            <person name="Korhonen P.K."/>
            <person name="Edoardo P."/>
            <person name="Giuseppe L.R."/>
            <person name="Gasser R.B."/>
        </authorList>
    </citation>
    <scope>NUCLEOTIDE SEQUENCE [LARGE SCALE GENOMIC DNA]</scope>
    <source>
        <strain evidence="1">ISS588</strain>
    </source>
</reference>
<accession>A0A0V1J1V0</accession>
<gene>
    <name evidence="1" type="ORF">T4B_4871</name>
</gene>
<dbReference type="Proteomes" id="UP000054805">
    <property type="component" value="Unassembled WGS sequence"/>
</dbReference>
<keyword evidence="2" id="KW-1185">Reference proteome</keyword>
<dbReference type="AlphaFoldDB" id="A0A0V1J1V0"/>
<name>A0A0V1J1V0_TRIPS</name>
<evidence type="ECO:0000313" key="2">
    <source>
        <dbReference type="Proteomes" id="UP000054805"/>
    </source>
</evidence>
<proteinExistence type="predicted"/>
<dbReference type="EMBL" id="JYDS01000052">
    <property type="protein sequence ID" value="KRZ28925.1"/>
    <property type="molecule type" value="Genomic_DNA"/>
</dbReference>
<protein>
    <submittedName>
        <fullName evidence="1">Uncharacterized protein</fullName>
    </submittedName>
</protein>
<evidence type="ECO:0000313" key="1">
    <source>
        <dbReference type="EMBL" id="KRZ28925.1"/>
    </source>
</evidence>
<organism evidence="1 2">
    <name type="scientific">Trichinella pseudospiralis</name>
    <name type="common">Parasitic roundworm</name>
    <dbReference type="NCBI Taxonomy" id="6337"/>
    <lineage>
        <taxon>Eukaryota</taxon>
        <taxon>Metazoa</taxon>
        <taxon>Ecdysozoa</taxon>
        <taxon>Nematoda</taxon>
        <taxon>Enoplea</taxon>
        <taxon>Dorylaimia</taxon>
        <taxon>Trichinellida</taxon>
        <taxon>Trichinellidae</taxon>
        <taxon>Trichinella</taxon>
    </lineage>
</organism>
<sequence length="91" mass="10807">MVLRIEESYKLVVGVWDARKCQQKINKKNENASVTSRCYEQARPFLPPDCWHVPRYLSMVRYWPHLVPSFLPHALTMALRQQNNNNGFILY</sequence>
<comment type="caution">
    <text evidence="1">The sequence shown here is derived from an EMBL/GenBank/DDBJ whole genome shotgun (WGS) entry which is preliminary data.</text>
</comment>